<gene>
    <name evidence="5" type="ORF">HJC23_009569</name>
</gene>
<keyword evidence="6" id="KW-1185">Reference proteome</keyword>
<dbReference type="EMBL" id="JABMIG020000177">
    <property type="protein sequence ID" value="KAL3787323.1"/>
    <property type="molecule type" value="Genomic_DNA"/>
</dbReference>
<feature type="region of interest" description="Disordered" evidence="4">
    <location>
        <begin position="448"/>
        <end position="529"/>
    </location>
</feature>
<evidence type="ECO:0000313" key="6">
    <source>
        <dbReference type="Proteomes" id="UP001516023"/>
    </source>
</evidence>
<dbReference type="Pfam" id="PF04670">
    <property type="entry name" value="Gtr1_RagA"/>
    <property type="match status" value="1"/>
</dbReference>
<reference evidence="5 6" key="1">
    <citation type="journal article" date="2020" name="G3 (Bethesda)">
        <title>Improved Reference Genome for Cyclotella cryptica CCMP332, a Model for Cell Wall Morphogenesis, Salinity Adaptation, and Lipid Production in Diatoms (Bacillariophyta).</title>
        <authorList>
            <person name="Roberts W.R."/>
            <person name="Downey K.M."/>
            <person name="Ruck E.C."/>
            <person name="Traller J.C."/>
            <person name="Alverson A.J."/>
        </authorList>
    </citation>
    <scope>NUCLEOTIDE SEQUENCE [LARGE SCALE GENOMIC DNA]</scope>
    <source>
        <strain evidence="5 6">CCMP332</strain>
    </source>
</reference>
<name>A0ABD3PHY7_9STRA</name>
<feature type="compositionally biased region" description="Polar residues" evidence="4">
    <location>
        <begin position="520"/>
        <end position="529"/>
    </location>
</feature>
<evidence type="ECO:0000256" key="1">
    <source>
        <dbReference type="ARBA" id="ARBA00007756"/>
    </source>
</evidence>
<dbReference type="FunFam" id="3.40.50.300:FF:000488">
    <property type="entry name" value="Small monomeric GTPase (Gtr1)"/>
    <property type="match status" value="1"/>
</dbReference>
<evidence type="ECO:0008006" key="7">
    <source>
        <dbReference type="Google" id="ProtNLM"/>
    </source>
</evidence>
<evidence type="ECO:0000256" key="3">
    <source>
        <dbReference type="ARBA" id="ARBA00023134"/>
    </source>
</evidence>
<dbReference type="InterPro" id="IPR027417">
    <property type="entry name" value="P-loop_NTPase"/>
</dbReference>
<organism evidence="5 6">
    <name type="scientific">Cyclotella cryptica</name>
    <dbReference type="NCBI Taxonomy" id="29204"/>
    <lineage>
        <taxon>Eukaryota</taxon>
        <taxon>Sar</taxon>
        <taxon>Stramenopiles</taxon>
        <taxon>Ochrophyta</taxon>
        <taxon>Bacillariophyta</taxon>
        <taxon>Coscinodiscophyceae</taxon>
        <taxon>Thalassiosirophycidae</taxon>
        <taxon>Stephanodiscales</taxon>
        <taxon>Stephanodiscaceae</taxon>
        <taxon>Cyclotella</taxon>
    </lineage>
</organism>
<sequence length="624" mass="68891">MLDTNGVRDSSHNHCFGKHQSIVRHLDDVGIDPTRIIEKVHIFRKSFTTTSSRLFYNSTSFERITGHGTCDLSLQPTTLHTSMAIDDTFASTRDQHIATAAIVMPSLCYMDNGRNGRNSSGGRGANFEYIRVKYVSSYDIENMSSQNVEVANTYLKLAGSSPNNQQRQRHRAHSNTMAKKKVLLMGKAHSGKTSMRSIIFANYLARDTMRLSPTLDVEHHHVRFLGDLVLNLWDCGGQDAFYESYFERDRETIFRSVELLIYVFDIESDCPEKDFDHFAGVLEALEENSPDARIFVLVHKMDLVAEEERELIFEDRKRLIEESCLGVGVQHFQCFGTSIWDETLYKAWSEIVTNLIPNIGVLESHLADFCRICDADEVVLFERATFLVISHAQAKRDGRDIEDGGRSGQDRLPAGSAEEEGTISSGNAAATSGKDVIEENADGIASSLAGTNLDSTANGDTEDAVQMSTSPPSTSSQHIDDSPKGDDAASALSPGANSLPPPSPGGNAIPAQATAAQQAKPSNQIATSPAPQFDAHRFEKISNIVKQFKLSCGKAQSQFQGMDVRNSKFTAFIDAFTANTYIMVIVSNTTQNSRQQWGRGVHTAATLLNIQKARSHFEQFIPRS</sequence>
<dbReference type="AlphaFoldDB" id="A0ABD3PHY7"/>
<accession>A0ABD3PHY7</accession>
<feature type="compositionally biased region" description="Basic and acidic residues" evidence="4">
    <location>
        <begin position="397"/>
        <end position="409"/>
    </location>
</feature>
<dbReference type="Gene3D" id="3.30.450.190">
    <property type="match status" value="2"/>
</dbReference>
<keyword evidence="3" id="KW-0342">GTP-binding</keyword>
<evidence type="ECO:0000313" key="5">
    <source>
        <dbReference type="EMBL" id="KAL3787323.1"/>
    </source>
</evidence>
<dbReference type="GO" id="GO:0005525">
    <property type="term" value="F:GTP binding"/>
    <property type="evidence" value="ECO:0007669"/>
    <property type="project" value="UniProtKB-KW"/>
</dbReference>
<dbReference type="Proteomes" id="UP001516023">
    <property type="component" value="Unassembled WGS sequence"/>
</dbReference>
<dbReference type="InterPro" id="IPR039397">
    <property type="entry name" value="RagA/B"/>
</dbReference>
<keyword evidence="2" id="KW-0547">Nucleotide-binding</keyword>
<evidence type="ECO:0000256" key="2">
    <source>
        <dbReference type="ARBA" id="ARBA00022741"/>
    </source>
</evidence>
<protein>
    <recommendedName>
        <fullName evidence="7">Ras-related GTP-binding protein</fullName>
    </recommendedName>
</protein>
<evidence type="ECO:0000256" key="4">
    <source>
        <dbReference type="SAM" id="MobiDB-lite"/>
    </source>
</evidence>
<feature type="compositionally biased region" description="Basic and acidic residues" evidence="4">
    <location>
        <begin position="478"/>
        <end position="487"/>
    </location>
</feature>
<dbReference type="SUPFAM" id="SSF52540">
    <property type="entry name" value="P-loop containing nucleoside triphosphate hydrolases"/>
    <property type="match status" value="1"/>
</dbReference>
<feature type="compositionally biased region" description="Polar residues" evidence="4">
    <location>
        <begin position="448"/>
        <end position="459"/>
    </location>
</feature>
<dbReference type="CDD" id="cd11384">
    <property type="entry name" value="RagA_like"/>
    <property type="match status" value="1"/>
</dbReference>
<dbReference type="PANTHER" id="PTHR11259">
    <property type="entry name" value="RAS-RELATED GTP BINDING RAG/GTR YEAST"/>
    <property type="match status" value="1"/>
</dbReference>
<dbReference type="PANTHER" id="PTHR11259:SF1">
    <property type="entry name" value="RAS-RELATED GTP-BINDING PROTEIN"/>
    <property type="match status" value="1"/>
</dbReference>
<feature type="region of interest" description="Disordered" evidence="4">
    <location>
        <begin position="397"/>
        <end position="432"/>
    </location>
</feature>
<proteinExistence type="inferred from homology"/>
<dbReference type="InterPro" id="IPR006762">
    <property type="entry name" value="Gtr1_RagA"/>
</dbReference>
<comment type="similarity">
    <text evidence="1">Belongs to the GTR/RAG GTP-binding protein family.</text>
</comment>
<comment type="caution">
    <text evidence="5">The sequence shown here is derived from an EMBL/GenBank/DDBJ whole genome shotgun (WGS) entry which is preliminary data.</text>
</comment>
<dbReference type="Gene3D" id="3.40.50.300">
    <property type="entry name" value="P-loop containing nucleotide triphosphate hydrolases"/>
    <property type="match status" value="1"/>
</dbReference>